<dbReference type="PANTHER" id="PTHR44394">
    <property type="entry name" value="BETA-ALANINE-ACTIVATING ENZYME"/>
    <property type="match status" value="1"/>
</dbReference>
<proteinExistence type="predicted"/>
<protein>
    <submittedName>
        <fullName evidence="2">PQQ-binding-like beta-propeller repeat protein</fullName>
    </submittedName>
</protein>
<dbReference type="PANTHER" id="PTHR44394:SF1">
    <property type="entry name" value="BETA-ALANINE-ACTIVATING ENZYME"/>
    <property type="match status" value="1"/>
</dbReference>
<dbReference type="RefSeq" id="WP_311936356.1">
    <property type="nucleotide sequence ID" value="NZ_JAVSCK010000001.1"/>
</dbReference>
<sequence length="442" mass="48465">MKTLKTLITIGALCFFACDKTETLSEIDSDFNIDIYVVTENGLSALKDSRVDDQDFSIVNDIEAFDNFNVGPNSEGTVTPVTYYGGHESGTRDFELYFAGGDGHIHKYHKRINEPIESLWAYNTGAALTATVTAFTYHFYHTYGSANSGENRQEDFVYAGNTAGKFVSLHGNGDEYWSYTLENNAPIHSSAVHVDGHGLVVFGADDGYVYALNAYAGDLWWRFDTGGAVRSSPVNITVRVGNFDEASGKIIVGNDIGKLYALDIPKKEVIWELDSGSAFKSSPFIKDLKGVNELYIGCNNGKMYKLDADTGSVIWEFQAGGAIESSPVYNISTGTASENGIYFGSDDGFLYCIDSNDGALIWKTNLNAGPIKSSPTVEYYYDIVYVNTPLGVFGLNTETGEIQSEYPVPADGFAKSSPVVISYDDYDDYYFSFKIPSISPIY</sequence>
<gene>
    <name evidence="2" type="ORF">ACFQ2E_03445</name>
</gene>
<dbReference type="InterPro" id="IPR052091">
    <property type="entry name" value="Beta-ala_Activ/Resist"/>
</dbReference>
<name>A0ABW3R8U8_9FLAO</name>
<accession>A0ABW3R8U8</accession>
<dbReference type="InterPro" id="IPR018391">
    <property type="entry name" value="PQQ_b-propeller_rpt"/>
</dbReference>
<evidence type="ECO:0000259" key="1">
    <source>
        <dbReference type="Pfam" id="PF13360"/>
    </source>
</evidence>
<comment type="caution">
    <text evidence="2">The sequence shown here is derived from an EMBL/GenBank/DDBJ whole genome shotgun (WGS) entry which is preliminary data.</text>
</comment>
<dbReference type="SUPFAM" id="SSF50998">
    <property type="entry name" value="Quinoprotein alcohol dehydrogenase-like"/>
    <property type="match status" value="1"/>
</dbReference>
<reference evidence="3" key="1">
    <citation type="journal article" date="2019" name="Int. J. Syst. Evol. Microbiol.">
        <title>The Global Catalogue of Microorganisms (GCM) 10K type strain sequencing project: providing services to taxonomists for standard genome sequencing and annotation.</title>
        <authorList>
            <consortium name="The Broad Institute Genomics Platform"/>
            <consortium name="The Broad Institute Genome Sequencing Center for Infectious Disease"/>
            <person name="Wu L."/>
            <person name="Ma J."/>
        </authorList>
    </citation>
    <scope>NUCLEOTIDE SEQUENCE [LARGE SCALE GENOMIC DNA]</scope>
    <source>
        <strain evidence="3">CCUG 63246</strain>
    </source>
</reference>
<dbReference type="InterPro" id="IPR015943">
    <property type="entry name" value="WD40/YVTN_repeat-like_dom_sf"/>
</dbReference>
<dbReference type="Pfam" id="PF13360">
    <property type="entry name" value="PQQ_2"/>
    <property type="match status" value="1"/>
</dbReference>
<evidence type="ECO:0000313" key="3">
    <source>
        <dbReference type="Proteomes" id="UP001597163"/>
    </source>
</evidence>
<dbReference type="Proteomes" id="UP001597163">
    <property type="component" value="Unassembled WGS sequence"/>
</dbReference>
<dbReference type="InterPro" id="IPR011047">
    <property type="entry name" value="Quinoprotein_ADH-like_sf"/>
</dbReference>
<dbReference type="Gene3D" id="2.130.10.10">
    <property type="entry name" value="YVTN repeat-like/Quinoprotein amine dehydrogenase"/>
    <property type="match status" value="2"/>
</dbReference>
<dbReference type="EMBL" id="JBHTLJ010000001">
    <property type="protein sequence ID" value="MFD1161455.1"/>
    <property type="molecule type" value="Genomic_DNA"/>
</dbReference>
<feature type="domain" description="Pyrrolo-quinoline quinone repeat" evidence="1">
    <location>
        <begin position="206"/>
        <end position="366"/>
    </location>
</feature>
<evidence type="ECO:0000313" key="2">
    <source>
        <dbReference type="EMBL" id="MFD1161455.1"/>
    </source>
</evidence>
<dbReference type="InterPro" id="IPR002372">
    <property type="entry name" value="PQQ_rpt_dom"/>
</dbReference>
<keyword evidence="3" id="KW-1185">Reference proteome</keyword>
<dbReference type="SMART" id="SM00564">
    <property type="entry name" value="PQQ"/>
    <property type="match status" value="6"/>
</dbReference>
<organism evidence="2 3">
    <name type="scientific">Hwangdonia seohaensis</name>
    <dbReference type="NCBI Taxonomy" id="1240727"/>
    <lineage>
        <taxon>Bacteria</taxon>
        <taxon>Pseudomonadati</taxon>
        <taxon>Bacteroidota</taxon>
        <taxon>Flavobacteriia</taxon>
        <taxon>Flavobacteriales</taxon>
        <taxon>Flavobacteriaceae</taxon>
        <taxon>Hwangdonia</taxon>
    </lineage>
</organism>